<dbReference type="OrthoDB" id="957856at2"/>
<protein>
    <submittedName>
        <fullName evidence="3">Single-stranded DNA-binding protein</fullName>
    </submittedName>
</protein>
<evidence type="ECO:0000313" key="4">
    <source>
        <dbReference type="Proteomes" id="UP000321580"/>
    </source>
</evidence>
<dbReference type="CDD" id="cd04496">
    <property type="entry name" value="SSB_OBF"/>
    <property type="match status" value="1"/>
</dbReference>
<dbReference type="SUPFAM" id="SSF50249">
    <property type="entry name" value="Nucleic acid-binding proteins"/>
    <property type="match status" value="1"/>
</dbReference>
<dbReference type="InterPro" id="IPR000424">
    <property type="entry name" value="Primosome_PriB/ssb"/>
</dbReference>
<organism evidence="3 4">
    <name type="scientific">Phaeodactylibacter luteus</name>
    <dbReference type="NCBI Taxonomy" id="1564516"/>
    <lineage>
        <taxon>Bacteria</taxon>
        <taxon>Pseudomonadati</taxon>
        <taxon>Bacteroidota</taxon>
        <taxon>Saprospiria</taxon>
        <taxon>Saprospirales</taxon>
        <taxon>Haliscomenobacteraceae</taxon>
        <taxon>Phaeodactylibacter</taxon>
    </lineage>
</organism>
<dbReference type="Pfam" id="PF00436">
    <property type="entry name" value="SSB"/>
    <property type="match status" value="1"/>
</dbReference>
<evidence type="ECO:0000256" key="1">
    <source>
        <dbReference type="ARBA" id="ARBA00023125"/>
    </source>
</evidence>
<evidence type="ECO:0000256" key="2">
    <source>
        <dbReference type="PROSITE-ProRule" id="PRU00252"/>
    </source>
</evidence>
<dbReference type="Proteomes" id="UP000321580">
    <property type="component" value="Unassembled WGS sequence"/>
</dbReference>
<comment type="caution">
    <text evidence="3">The sequence shown here is derived from an EMBL/GenBank/DDBJ whole genome shotgun (WGS) entry which is preliminary data.</text>
</comment>
<keyword evidence="4" id="KW-1185">Reference proteome</keyword>
<dbReference type="AlphaFoldDB" id="A0A5C6RHE0"/>
<evidence type="ECO:0000313" key="3">
    <source>
        <dbReference type="EMBL" id="TXB61349.1"/>
    </source>
</evidence>
<accession>A0A5C6RHE0</accession>
<reference evidence="3 4" key="1">
    <citation type="submission" date="2019-08" db="EMBL/GenBank/DDBJ databases">
        <title>Genome of Phaeodactylibacter luteus.</title>
        <authorList>
            <person name="Bowman J.P."/>
        </authorList>
    </citation>
    <scope>NUCLEOTIDE SEQUENCE [LARGE SCALE GENOMIC DNA]</scope>
    <source>
        <strain evidence="3 4">KCTC 42180</strain>
    </source>
</reference>
<dbReference type="GO" id="GO:0003697">
    <property type="term" value="F:single-stranded DNA binding"/>
    <property type="evidence" value="ECO:0007669"/>
    <property type="project" value="InterPro"/>
</dbReference>
<dbReference type="Gene3D" id="2.40.50.140">
    <property type="entry name" value="Nucleic acid-binding proteins"/>
    <property type="match status" value="1"/>
</dbReference>
<keyword evidence="1 2" id="KW-0238">DNA-binding</keyword>
<dbReference type="EMBL" id="VOOR01000064">
    <property type="protein sequence ID" value="TXB61349.1"/>
    <property type="molecule type" value="Genomic_DNA"/>
</dbReference>
<proteinExistence type="predicted"/>
<gene>
    <name evidence="3" type="ORF">FRY97_19615</name>
</gene>
<dbReference type="RefSeq" id="WP_147169305.1">
    <property type="nucleotide sequence ID" value="NZ_VOOR01000064.1"/>
</dbReference>
<sequence>MVKVIWGIHFYKSNHKEEIMAINNTVELIGNIGSKLRMIDTEERSFGSVSIATTDSYKDKETEEWKDKETIWHELVVFSPSVIEQLKAFDKGARLKVIGTLSYRPFTVQLDGKTFDKKEVSIIVRSVEQAPLTKKG</sequence>
<name>A0A5C6RHE0_9BACT</name>
<dbReference type="PROSITE" id="PS50935">
    <property type="entry name" value="SSB"/>
    <property type="match status" value="1"/>
</dbReference>
<dbReference type="InterPro" id="IPR012340">
    <property type="entry name" value="NA-bd_OB-fold"/>
</dbReference>